<protein>
    <submittedName>
        <fullName evidence="2">Uncharacterized protein</fullName>
    </submittedName>
</protein>
<name>A0A1U7NL06_9FIRM</name>
<dbReference type="AlphaFoldDB" id="A0A1U7NL06"/>
<evidence type="ECO:0000256" key="1">
    <source>
        <dbReference type="SAM" id="Phobius"/>
    </source>
</evidence>
<dbReference type="RefSeq" id="WP_076341934.1">
    <property type="nucleotide sequence ID" value="NZ_CAMNTW010000005.1"/>
</dbReference>
<reference evidence="2 3" key="1">
    <citation type="submission" date="2016-11" db="EMBL/GenBank/DDBJ databases">
        <title>Description of two novel members of the family Erysipelotrichaceae: Ileibacterium lipovorans gen. nov., sp. nov. and Dubosiella newyorkensis, gen. nov., sp. nov.</title>
        <authorList>
            <person name="Cox L.M."/>
            <person name="Sohn J."/>
            <person name="Tyrrell K.L."/>
            <person name="Citron D.M."/>
            <person name="Lawson P.A."/>
            <person name="Patel N.B."/>
            <person name="Iizumi T."/>
            <person name="Perez-Perez G.I."/>
            <person name="Goldstein E.J."/>
            <person name="Blaser M.J."/>
        </authorList>
    </citation>
    <scope>NUCLEOTIDE SEQUENCE [LARGE SCALE GENOMIC DNA]</scope>
    <source>
        <strain evidence="2 3">NYU-BL-A4</strain>
    </source>
</reference>
<keyword evidence="3" id="KW-1185">Reference proteome</keyword>
<gene>
    <name evidence="2" type="ORF">BO225_09045</name>
</gene>
<dbReference type="GeneID" id="78276085"/>
<accession>A0A1U7NL06</accession>
<keyword evidence="1" id="KW-1133">Transmembrane helix</keyword>
<evidence type="ECO:0000313" key="3">
    <source>
        <dbReference type="Proteomes" id="UP000186705"/>
    </source>
</evidence>
<feature type="transmembrane region" description="Helical" evidence="1">
    <location>
        <begin position="77"/>
        <end position="101"/>
    </location>
</feature>
<dbReference type="OrthoDB" id="9975131at2"/>
<organism evidence="2 3">
    <name type="scientific">Dubosiella newyorkensis</name>
    <dbReference type="NCBI Taxonomy" id="1862672"/>
    <lineage>
        <taxon>Bacteria</taxon>
        <taxon>Bacillati</taxon>
        <taxon>Bacillota</taxon>
        <taxon>Erysipelotrichia</taxon>
        <taxon>Erysipelotrichales</taxon>
        <taxon>Erysipelotrichaceae</taxon>
        <taxon>Dubosiella</taxon>
    </lineage>
</organism>
<keyword evidence="1" id="KW-0472">Membrane</keyword>
<sequence length="102" mass="11288">MKRKNKERSNDKEATPLFLCIIKVNRKDIIIIKNINDTGKGVINMTWQQILVIVLGLLLLVGGIPAVWRFAKGAARIILSVIIFLAVIALIWWAIVGLAAAV</sequence>
<proteinExistence type="predicted"/>
<dbReference type="EMBL" id="MPKA01000087">
    <property type="protein sequence ID" value="OLU45278.1"/>
    <property type="molecule type" value="Genomic_DNA"/>
</dbReference>
<evidence type="ECO:0000313" key="2">
    <source>
        <dbReference type="EMBL" id="OLU45278.1"/>
    </source>
</evidence>
<dbReference type="Proteomes" id="UP000186705">
    <property type="component" value="Unassembled WGS sequence"/>
</dbReference>
<feature type="transmembrane region" description="Helical" evidence="1">
    <location>
        <begin position="50"/>
        <end position="71"/>
    </location>
</feature>
<dbReference type="STRING" id="1862672.BO225_09045"/>
<keyword evidence="1" id="KW-0812">Transmembrane</keyword>
<comment type="caution">
    <text evidence="2">The sequence shown here is derived from an EMBL/GenBank/DDBJ whole genome shotgun (WGS) entry which is preliminary data.</text>
</comment>